<comment type="caution">
    <text evidence="7">Lacks conserved residue(s) required for the propagation of feature annotation.</text>
</comment>
<dbReference type="Proteomes" id="UP000678499">
    <property type="component" value="Unassembled WGS sequence"/>
</dbReference>
<feature type="domain" description="UCH catalytic" evidence="9">
    <location>
        <begin position="5"/>
        <end position="216"/>
    </location>
</feature>
<keyword evidence="4 8" id="KW-0833">Ubl conjugation pathway</keyword>
<evidence type="ECO:0000256" key="5">
    <source>
        <dbReference type="ARBA" id="ARBA00022801"/>
    </source>
</evidence>
<dbReference type="EMBL" id="OA892281">
    <property type="protein sequence ID" value="CAD7284873.1"/>
    <property type="molecule type" value="Genomic_DNA"/>
</dbReference>
<dbReference type="Pfam" id="PF01088">
    <property type="entry name" value="Peptidase_C12"/>
    <property type="match status" value="1"/>
</dbReference>
<dbReference type="PROSITE" id="PS52048">
    <property type="entry name" value="UCH_DOMAIN"/>
    <property type="match status" value="1"/>
</dbReference>
<dbReference type="SUPFAM" id="SSF54001">
    <property type="entry name" value="Cysteine proteinases"/>
    <property type="match status" value="1"/>
</dbReference>
<dbReference type="PANTHER" id="PTHR10589">
    <property type="entry name" value="UBIQUITIN CARBOXYL-TERMINAL HYDROLASE"/>
    <property type="match status" value="1"/>
</dbReference>
<evidence type="ECO:0000256" key="7">
    <source>
        <dbReference type="PROSITE-ProRule" id="PRU01393"/>
    </source>
</evidence>
<dbReference type="InterPro" id="IPR001578">
    <property type="entry name" value="Peptidase_C12_UCH"/>
</dbReference>
<name>A0A7R9C072_9CRUS</name>
<evidence type="ECO:0000256" key="2">
    <source>
        <dbReference type="ARBA" id="ARBA00009326"/>
    </source>
</evidence>
<dbReference type="PANTHER" id="PTHR10589:SF17">
    <property type="entry name" value="UBIQUITIN CARBOXYL-TERMINAL HYDROLASE"/>
    <property type="match status" value="1"/>
</dbReference>
<dbReference type="InterPro" id="IPR036959">
    <property type="entry name" value="Peptidase_C12_UCH_sf"/>
</dbReference>
<comment type="similarity">
    <text evidence="2 7 8">Belongs to the peptidase C12 family.</text>
</comment>
<sequence>MGDCHWMPMEANPAVINKFLKEAGVPENVKMVDFPDLDVDRICETISEPTNIQAFLLLFPKSIQATDKGSEEPKDIYFVKENFPNASGPIALIHAVASVQNKIQLPSDAILAKFLAATKDQTPEARGTALKDYKELMEIQAKSESQPPTTEPTPYHYVAIVQHQGTMYELDGTKIGPKPHGTTSAETFVQDAAKACKKFIEENPGEHNYAILALSSV</sequence>
<keyword evidence="6 8" id="KW-0788">Thiol protease</keyword>
<dbReference type="GO" id="GO:0004843">
    <property type="term" value="F:cysteine-type deubiquitinase activity"/>
    <property type="evidence" value="ECO:0007669"/>
    <property type="project" value="UniProtKB-EC"/>
</dbReference>
<evidence type="ECO:0000256" key="8">
    <source>
        <dbReference type="RuleBase" id="RU361215"/>
    </source>
</evidence>
<dbReference type="EC" id="3.4.19.12" evidence="8"/>
<dbReference type="PRINTS" id="PR00707">
    <property type="entry name" value="UBCTHYDRLASE"/>
</dbReference>
<dbReference type="Gene3D" id="3.40.532.10">
    <property type="entry name" value="Peptidase C12, ubiquitin carboxyl-terminal hydrolase"/>
    <property type="match status" value="1"/>
</dbReference>
<evidence type="ECO:0000313" key="10">
    <source>
        <dbReference type="EMBL" id="CAD7284873.1"/>
    </source>
</evidence>
<dbReference type="GO" id="GO:0016579">
    <property type="term" value="P:protein deubiquitination"/>
    <property type="evidence" value="ECO:0007669"/>
    <property type="project" value="TreeGrafter"/>
</dbReference>
<dbReference type="InterPro" id="IPR038765">
    <property type="entry name" value="Papain-like_cys_pep_sf"/>
</dbReference>
<reference evidence="10" key="1">
    <citation type="submission" date="2020-11" db="EMBL/GenBank/DDBJ databases">
        <authorList>
            <person name="Tran Van P."/>
        </authorList>
    </citation>
    <scope>NUCLEOTIDE SEQUENCE</scope>
</reference>
<evidence type="ECO:0000256" key="6">
    <source>
        <dbReference type="ARBA" id="ARBA00022807"/>
    </source>
</evidence>
<gene>
    <name evidence="10" type="ORF">NMOB1V02_LOCUS12477</name>
</gene>
<comment type="catalytic activity">
    <reaction evidence="1 8">
        <text>Thiol-dependent hydrolysis of ester, thioester, amide, peptide and isopeptide bonds formed by the C-terminal Gly of ubiquitin (a 76-residue protein attached to proteins as an intracellular targeting signal).</text>
        <dbReference type="EC" id="3.4.19.12"/>
    </reaction>
</comment>
<proteinExistence type="inferred from homology"/>
<dbReference type="AlphaFoldDB" id="A0A7R9C072"/>
<evidence type="ECO:0000256" key="3">
    <source>
        <dbReference type="ARBA" id="ARBA00022670"/>
    </source>
</evidence>
<dbReference type="GO" id="GO:0005737">
    <property type="term" value="C:cytoplasm"/>
    <property type="evidence" value="ECO:0007669"/>
    <property type="project" value="TreeGrafter"/>
</dbReference>
<dbReference type="GO" id="GO:0006511">
    <property type="term" value="P:ubiquitin-dependent protein catabolic process"/>
    <property type="evidence" value="ECO:0007669"/>
    <property type="project" value="UniProtKB-UniRule"/>
</dbReference>
<evidence type="ECO:0000313" key="11">
    <source>
        <dbReference type="Proteomes" id="UP000678499"/>
    </source>
</evidence>
<dbReference type="EMBL" id="CAJPEX010010244">
    <property type="protein sequence ID" value="CAG0925025.1"/>
    <property type="molecule type" value="Genomic_DNA"/>
</dbReference>
<keyword evidence="11" id="KW-1185">Reference proteome</keyword>
<protein>
    <recommendedName>
        <fullName evidence="8">Ubiquitin carboxyl-terminal hydrolase</fullName>
        <ecNumber evidence="8">3.4.19.12</ecNumber>
    </recommendedName>
</protein>
<keyword evidence="3 8" id="KW-0645">Protease</keyword>
<dbReference type="OrthoDB" id="427186at2759"/>
<evidence type="ECO:0000256" key="4">
    <source>
        <dbReference type="ARBA" id="ARBA00022786"/>
    </source>
</evidence>
<evidence type="ECO:0000256" key="1">
    <source>
        <dbReference type="ARBA" id="ARBA00000707"/>
    </source>
</evidence>
<organism evidence="10">
    <name type="scientific">Notodromas monacha</name>
    <dbReference type="NCBI Taxonomy" id="399045"/>
    <lineage>
        <taxon>Eukaryota</taxon>
        <taxon>Metazoa</taxon>
        <taxon>Ecdysozoa</taxon>
        <taxon>Arthropoda</taxon>
        <taxon>Crustacea</taxon>
        <taxon>Oligostraca</taxon>
        <taxon>Ostracoda</taxon>
        <taxon>Podocopa</taxon>
        <taxon>Podocopida</taxon>
        <taxon>Cypridocopina</taxon>
        <taxon>Cypridoidea</taxon>
        <taxon>Cyprididae</taxon>
        <taxon>Notodromas</taxon>
    </lineage>
</organism>
<keyword evidence="5 8" id="KW-0378">Hydrolase</keyword>
<accession>A0A7R9C072</accession>
<evidence type="ECO:0000259" key="9">
    <source>
        <dbReference type="PROSITE" id="PS52048"/>
    </source>
</evidence>